<organism evidence="2 3">
    <name type="scientific">Hypsizygus marmoreus</name>
    <name type="common">White beech mushroom</name>
    <name type="synonym">Agaricus marmoreus</name>
    <dbReference type="NCBI Taxonomy" id="39966"/>
    <lineage>
        <taxon>Eukaryota</taxon>
        <taxon>Fungi</taxon>
        <taxon>Dikarya</taxon>
        <taxon>Basidiomycota</taxon>
        <taxon>Agaricomycotina</taxon>
        <taxon>Agaricomycetes</taxon>
        <taxon>Agaricomycetidae</taxon>
        <taxon>Agaricales</taxon>
        <taxon>Tricholomatineae</taxon>
        <taxon>Lyophyllaceae</taxon>
        <taxon>Hypsizygus</taxon>
    </lineage>
</organism>
<dbReference type="Proteomes" id="UP000076154">
    <property type="component" value="Unassembled WGS sequence"/>
</dbReference>
<reference evidence="2" key="1">
    <citation type="submission" date="2018-04" db="EMBL/GenBank/DDBJ databases">
        <title>Whole genome sequencing of Hypsizygus marmoreus.</title>
        <authorList>
            <person name="Choi I.-G."/>
            <person name="Min B."/>
            <person name="Kim J.-G."/>
            <person name="Kim S."/>
            <person name="Oh Y.-L."/>
            <person name="Kong W.-S."/>
            <person name="Park H."/>
            <person name="Jeong J."/>
            <person name="Song E.-S."/>
        </authorList>
    </citation>
    <scope>NUCLEOTIDE SEQUENCE [LARGE SCALE GENOMIC DNA]</scope>
    <source>
        <strain evidence="2">51987-8</strain>
    </source>
</reference>
<evidence type="ECO:0000313" key="3">
    <source>
        <dbReference type="Proteomes" id="UP000076154"/>
    </source>
</evidence>
<dbReference type="InParanoid" id="A0A369JQS0"/>
<protein>
    <submittedName>
        <fullName evidence="2">Uncharacterized protein</fullName>
    </submittedName>
</protein>
<keyword evidence="3" id="KW-1185">Reference proteome</keyword>
<evidence type="ECO:0000256" key="1">
    <source>
        <dbReference type="SAM" id="SignalP"/>
    </source>
</evidence>
<keyword evidence="1" id="KW-0732">Signal</keyword>
<accession>A0A369JQS0</accession>
<comment type="caution">
    <text evidence="2">The sequence shown here is derived from an EMBL/GenBank/DDBJ whole genome shotgun (WGS) entry which is preliminary data.</text>
</comment>
<feature type="chain" id="PRO_5016926366" evidence="1">
    <location>
        <begin position="18"/>
        <end position="61"/>
    </location>
</feature>
<feature type="signal peptide" evidence="1">
    <location>
        <begin position="1"/>
        <end position="17"/>
    </location>
</feature>
<dbReference type="EMBL" id="LUEZ02000042">
    <property type="protein sequence ID" value="RDB24611.1"/>
    <property type="molecule type" value="Genomic_DNA"/>
</dbReference>
<sequence length="61" mass="6981">MPAMPAHHLILIPLCNAAGHVLESAWHTCKLNKIIKFYRDCDRFQVLHTDIKIVVEEEAVT</sequence>
<evidence type="ECO:0000313" key="2">
    <source>
        <dbReference type="EMBL" id="RDB24611.1"/>
    </source>
</evidence>
<proteinExistence type="predicted"/>
<dbReference type="AlphaFoldDB" id="A0A369JQS0"/>
<name>A0A369JQS0_HYPMA</name>
<gene>
    <name evidence="2" type="ORF">Hypma_008165</name>
</gene>